<dbReference type="EMBL" id="AWTN01000099">
    <property type="protein sequence ID" value="KGG89388.1"/>
    <property type="molecule type" value="Genomic_DNA"/>
</dbReference>
<name>A0A0E3BZW0_9BURK</name>
<organism evidence="1 2">
    <name type="scientific">Comamonas thiooxydans</name>
    <dbReference type="NCBI Taxonomy" id="363952"/>
    <lineage>
        <taxon>Bacteria</taxon>
        <taxon>Pseudomonadati</taxon>
        <taxon>Pseudomonadota</taxon>
        <taxon>Betaproteobacteria</taxon>
        <taxon>Burkholderiales</taxon>
        <taxon>Comamonadaceae</taxon>
        <taxon>Comamonas</taxon>
    </lineage>
</organism>
<dbReference type="AlphaFoldDB" id="A0A0E3BZW0"/>
<protein>
    <submittedName>
        <fullName evidence="1">Uncharacterized protein</fullName>
    </submittedName>
</protein>
<comment type="caution">
    <text evidence="1">The sequence shown here is derived from an EMBL/GenBank/DDBJ whole genome shotgun (WGS) entry which is preliminary data.</text>
</comment>
<dbReference type="Proteomes" id="UP000029567">
    <property type="component" value="Unassembled WGS sequence"/>
</dbReference>
<sequence length="123" mass="13614">MPFKALDIAHRWSAIQSTKQIKLAGLEKLRIRFERRLDIHKALLEAGGCCNLLGTPGSRWSRSGPLLGRSQTLSDRSQAALWSFLGRFQGAKLFERCRAADSIHSVCRISFASIGSSPTKMAL</sequence>
<evidence type="ECO:0000313" key="2">
    <source>
        <dbReference type="Proteomes" id="UP000029567"/>
    </source>
</evidence>
<dbReference type="RefSeq" id="WP_034380987.1">
    <property type="nucleotide sequence ID" value="NZ_AWTN01000099.1"/>
</dbReference>
<evidence type="ECO:0000313" key="1">
    <source>
        <dbReference type="EMBL" id="KGG89388.1"/>
    </source>
</evidence>
<proteinExistence type="predicted"/>
<gene>
    <name evidence="1" type="ORF">P245_17110</name>
</gene>
<accession>A0A0E3BZW0</accession>
<reference evidence="1 2" key="1">
    <citation type="submission" date="2013-09" db="EMBL/GenBank/DDBJ databases">
        <title>High correlation between genotypes and phenotypes of environmental bacteria Comamonas testosteroni strains.</title>
        <authorList>
            <person name="Liu L."/>
            <person name="Zhu W."/>
            <person name="Xia X."/>
            <person name="Xu B."/>
            <person name="Luo M."/>
            <person name="Wang G."/>
        </authorList>
    </citation>
    <scope>NUCLEOTIDE SEQUENCE [LARGE SCALE GENOMIC DNA]</scope>
    <source>
        <strain evidence="1 2">JL14</strain>
    </source>
</reference>